<dbReference type="Gene3D" id="3.40.50.10490">
    <property type="entry name" value="Glucose-6-phosphate isomerase like protein, domain 1"/>
    <property type="match status" value="1"/>
</dbReference>
<dbReference type="InterPro" id="IPR047640">
    <property type="entry name" value="RpiR-like"/>
</dbReference>
<dbReference type="GO" id="GO:1901135">
    <property type="term" value="P:carbohydrate derivative metabolic process"/>
    <property type="evidence" value="ECO:0007669"/>
    <property type="project" value="InterPro"/>
</dbReference>
<keyword evidence="3" id="KW-0804">Transcription</keyword>
<dbReference type="RefSeq" id="WP_119796791.1">
    <property type="nucleotide sequence ID" value="NZ_QYZD01000068.1"/>
</dbReference>
<keyword evidence="1" id="KW-0805">Transcription regulation</keyword>
<dbReference type="GO" id="GO:0003700">
    <property type="term" value="F:DNA-binding transcription factor activity"/>
    <property type="evidence" value="ECO:0007669"/>
    <property type="project" value="InterPro"/>
</dbReference>
<dbReference type="Gene3D" id="1.10.10.10">
    <property type="entry name" value="Winged helix-like DNA-binding domain superfamily/Winged helix DNA-binding domain"/>
    <property type="match status" value="1"/>
</dbReference>
<evidence type="ECO:0000256" key="2">
    <source>
        <dbReference type="ARBA" id="ARBA00023125"/>
    </source>
</evidence>
<dbReference type="EMBL" id="QYZD01000068">
    <property type="protein sequence ID" value="RJG15667.1"/>
    <property type="molecule type" value="Genomic_DNA"/>
</dbReference>
<dbReference type="GO" id="GO:0003677">
    <property type="term" value="F:DNA binding"/>
    <property type="evidence" value="ECO:0007669"/>
    <property type="project" value="UniProtKB-KW"/>
</dbReference>
<gene>
    <name evidence="6" type="ORF">DQX05_29480</name>
</gene>
<comment type="caution">
    <text evidence="6">The sequence shown here is derived from an EMBL/GenBank/DDBJ whole genome shotgun (WGS) entry which is preliminary data.</text>
</comment>
<evidence type="ECO:0000259" key="5">
    <source>
        <dbReference type="PROSITE" id="PS51464"/>
    </source>
</evidence>
<evidence type="ECO:0000256" key="1">
    <source>
        <dbReference type="ARBA" id="ARBA00023015"/>
    </source>
</evidence>
<sequence>MGYGGITLIKQILHQFSPSERKIADYIINHPEEVIHMTAKEVGEATQSSSAGVVRLSKAMGLSGWQELKILIASESKEPESVEYREVSKGESVGDIISKISNNTYSILEQTKKLVDEKKCEQVIRLMHEAKRIHFYGIGASYVVALDAMQKWTKINKDSTSLSDTHLLSSVISNADKNDLLFAISFSGETKEVTRLAEIAKNKGIQVISLTKFSKNQLSKLADVSLYSTSTEEPIFRTAATISRISQMLVMDILFFSYVSTYYHDSIKAIDNSRTIVREFKDSL</sequence>
<reference evidence="6 7" key="1">
    <citation type="submission" date="2018-09" db="EMBL/GenBank/DDBJ databases">
        <title>Paenibacillus SK2017-BO5.</title>
        <authorList>
            <person name="Piskunova J.V."/>
            <person name="Dubiley S.A."/>
            <person name="Severinov K.V."/>
        </authorList>
    </citation>
    <scope>NUCLEOTIDE SEQUENCE [LARGE SCALE GENOMIC DNA]</scope>
    <source>
        <strain evidence="6 7">BO5</strain>
    </source>
</reference>
<dbReference type="InterPro" id="IPR035472">
    <property type="entry name" value="RpiR-like_SIS"/>
</dbReference>
<dbReference type="PANTHER" id="PTHR30514:SF10">
    <property type="entry name" value="MURR_RPIR FAMILY TRANSCRIPTIONAL REGULATOR"/>
    <property type="match status" value="1"/>
</dbReference>
<evidence type="ECO:0000313" key="6">
    <source>
        <dbReference type="EMBL" id="RJG15667.1"/>
    </source>
</evidence>
<evidence type="ECO:0000313" key="7">
    <source>
        <dbReference type="Proteomes" id="UP000266177"/>
    </source>
</evidence>
<dbReference type="InterPro" id="IPR009057">
    <property type="entry name" value="Homeodomain-like_sf"/>
</dbReference>
<evidence type="ECO:0000256" key="3">
    <source>
        <dbReference type="ARBA" id="ARBA00023163"/>
    </source>
</evidence>
<dbReference type="InterPro" id="IPR046348">
    <property type="entry name" value="SIS_dom_sf"/>
</dbReference>
<organism evidence="6 7">
    <name type="scientific">Paenibacillus thiaminolyticus</name>
    <name type="common">Bacillus thiaminolyticus</name>
    <dbReference type="NCBI Taxonomy" id="49283"/>
    <lineage>
        <taxon>Bacteria</taxon>
        <taxon>Bacillati</taxon>
        <taxon>Bacillota</taxon>
        <taxon>Bacilli</taxon>
        <taxon>Bacillales</taxon>
        <taxon>Paenibacillaceae</taxon>
        <taxon>Paenibacillus</taxon>
    </lineage>
</organism>
<dbReference type="PANTHER" id="PTHR30514">
    <property type="entry name" value="GLUCOKINASE"/>
    <property type="match status" value="1"/>
</dbReference>
<feature type="domain" description="SIS" evidence="5">
    <location>
        <begin position="123"/>
        <end position="264"/>
    </location>
</feature>
<protein>
    <submittedName>
        <fullName evidence="6">MurR/RpiR family transcriptional regulator</fullName>
    </submittedName>
</protein>
<dbReference type="SUPFAM" id="SSF53697">
    <property type="entry name" value="SIS domain"/>
    <property type="match status" value="1"/>
</dbReference>
<dbReference type="AlphaFoldDB" id="A0A3A3GD75"/>
<dbReference type="CDD" id="cd05013">
    <property type="entry name" value="SIS_RpiR"/>
    <property type="match status" value="1"/>
</dbReference>
<proteinExistence type="predicted"/>
<feature type="domain" description="HTH rpiR-type" evidence="4">
    <location>
        <begin position="3"/>
        <end position="79"/>
    </location>
</feature>
<dbReference type="Pfam" id="PF01380">
    <property type="entry name" value="SIS"/>
    <property type="match status" value="1"/>
</dbReference>
<dbReference type="GO" id="GO:0097367">
    <property type="term" value="F:carbohydrate derivative binding"/>
    <property type="evidence" value="ECO:0007669"/>
    <property type="project" value="InterPro"/>
</dbReference>
<accession>A0A3A3GD75</accession>
<dbReference type="InterPro" id="IPR036388">
    <property type="entry name" value="WH-like_DNA-bd_sf"/>
</dbReference>
<dbReference type="Pfam" id="PF01418">
    <property type="entry name" value="HTH_6"/>
    <property type="match status" value="1"/>
</dbReference>
<dbReference type="Proteomes" id="UP000266177">
    <property type="component" value="Unassembled WGS sequence"/>
</dbReference>
<dbReference type="PROSITE" id="PS51464">
    <property type="entry name" value="SIS"/>
    <property type="match status" value="1"/>
</dbReference>
<dbReference type="SUPFAM" id="SSF46689">
    <property type="entry name" value="Homeodomain-like"/>
    <property type="match status" value="1"/>
</dbReference>
<dbReference type="OrthoDB" id="370421at2"/>
<dbReference type="InterPro" id="IPR001347">
    <property type="entry name" value="SIS_dom"/>
</dbReference>
<dbReference type="InterPro" id="IPR000281">
    <property type="entry name" value="HTH_RpiR"/>
</dbReference>
<name>A0A3A3GD75_PANTH</name>
<evidence type="ECO:0000259" key="4">
    <source>
        <dbReference type="PROSITE" id="PS51071"/>
    </source>
</evidence>
<keyword evidence="2" id="KW-0238">DNA-binding</keyword>
<dbReference type="PROSITE" id="PS51071">
    <property type="entry name" value="HTH_RPIR"/>
    <property type="match status" value="1"/>
</dbReference>